<dbReference type="Proteomes" id="UP000663848">
    <property type="component" value="Unassembled WGS sequence"/>
</dbReference>
<dbReference type="AlphaFoldDB" id="A0A822E5Q4"/>
<dbReference type="EMBL" id="CAJOBR010067381">
    <property type="protein sequence ID" value="CAF5088461.1"/>
    <property type="molecule type" value="Genomic_DNA"/>
</dbReference>
<feature type="non-terminal residue" evidence="1">
    <location>
        <position position="1"/>
    </location>
</feature>
<comment type="caution">
    <text evidence="1">The sequence shown here is derived from an EMBL/GenBank/DDBJ whole genome shotgun (WGS) entry which is preliminary data.</text>
</comment>
<proteinExistence type="predicted"/>
<accession>A0A822E5Q4</accession>
<name>A0A822E5Q4_9BILA</name>
<evidence type="ECO:0000313" key="2">
    <source>
        <dbReference type="Proteomes" id="UP000663848"/>
    </source>
</evidence>
<organism evidence="1 2">
    <name type="scientific">Rotaria socialis</name>
    <dbReference type="NCBI Taxonomy" id="392032"/>
    <lineage>
        <taxon>Eukaryota</taxon>
        <taxon>Metazoa</taxon>
        <taxon>Spiralia</taxon>
        <taxon>Gnathifera</taxon>
        <taxon>Rotifera</taxon>
        <taxon>Eurotatoria</taxon>
        <taxon>Bdelloidea</taxon>
        <taxon>Philodinida</taxon>
        <taxon>Philodinidae</taxon>
        <taxon>Rotaria</taxon>
    </lineage>
</organism>
<reference evidence="1" key="1">
    <citation type="submission" date="2021-02" db="EMBL/GenBank/DDBJ databases">
        <authorList>
            <person name="Nowell W R."/>
        </authorList>
    </citation>
    <scope>NUCLEOTIDE SEQUENCE</scope>
</reference>
<evidence type="ECO:0000313" key="1">
    <source>
        <dbReference type="EMBL" id="CAF5088461.1"/>
    </source>
</evidence>
<gene>
    <name evidence="1" type="ORF">QYT958_LOCUS44229</name>
</gene>
<protein>
    <submittedName>
        <fullName evidence="1">Uncharacterized protein</fullName>
    </submittedName>
</protein>
<sequence>KSELITEYDDRQLNLQLRFLKQLFNIDAYKNSINRTKIGKNNIYYQ</sequence>